<evidence type="ECO:0000256" key="1">
    <source>
        <dbReference type="ARBA" id="ARBA00004141"/>
    </source>
</evidence>
<proteinExistence type="predicted"/>
<dbReference type="PANTHER" id="PTHR31465:SF8">
    <property type="entry name" value="DOMAIN PROTEIN, PUTATIVE (AFU_ORTHOLOGUE AFUA_6G14140)-RELATED"/>
    <property type="match status" value="1"/>
</dbReference>
<evidence type="ECO:0000313" key="6">
    <source>
        <dbReference type="EMBL" id="EFQ95966.1"/>
    </source>
</evidence>
<name>E3RE83_PYRTT</name>
<reference evidence="6 7" key="1">
    <citation type="journal article" date="2010" name="Genome Biol.">
        <title>A first genome assembly of the barley fungal pathogen Pyrenophora teres f. teres.</title>
        <authorList>
            <person name="Ellwood S.R."/>
            <person name="Liu Z."/>
            <person name="Syme R.A."/>
            <person name="Lai Z."/>
            <person name="Hane J.K."/>
            <person name="Keiper F."/>
            <person name="Moffat C.S."/>
            <person name="Oliver R.P."/>
            <person name="Friesen T.L."/>
        </authorList>
    </citation>
    <scope>NUCLEOTIDE SEQUENCE [LARGE SCALE GENOMIC DNA]</scope>
    <source>
        <strain evidence="6 7">0-1</strain>
    </source>
</reference>
<evidence type="ECO:0000256" key="4">
    <source>
        <dbReference type="ARBA" id="ARBA00023136"/>
    </source>
</evidence>
<feature type="transmembrane region" description="Helical" evidence="5">
    <location>
        <begin position="89"/>
        <end position="111"/>
    </location>
</feature>
<dbReference type="EMBL" id="GL532378">
    <property type="protein sequence ID" value="EFQ95966.1"/>
    <property type="molecule type" value="Genomic_DNA"/>
</dbReference>
<comment type="subcellular location">
    <subcellularLocation>
        <location evidence="1">Membrane</location>
        <topology evidence="1">Multi-pass membrane protein</topology>
    </subcellularLocation>
</comment>
<protein>
    <submittedName>
        <fullName evidence="6">Uncharacterized protein</fullName>
    </submittedName>
</protein>
<dbReference type="KEGG" id="pte:PTT_03969"/>
<evidence type="ECO:0000256" key="2">
    <source>
        <dbReference type="ARBA" id="ARBA00022692"/>
    </source>
</evidence>
<dbReference type="eggNOG" id="ENOG502QU4U">
    <property type="taxonomic scope" value="Eukaryota"/>
</dbReference>
<evidence type="ECO:0000256" key="3">
    <source>
        <dbReference type="ARBA" id="ARBA00022989"/>
    </source>
</evidence>
<feature type="transmembrane region" description="Helical" evidence="5">
    <location>
        <begin position="218"/>
        <end position="238"/>
    </location>
</feature>
<dbReference type="PANTHER" id="PTHR31465">
    <property type="entry name" value="PROTEIN RTA1-RELATED"/>
    <property type="match status" value="1"/>
</dbReference>
<dbReference type="OrthoDB" id="4521223at2759"/>
<dbReference type="Proteomes" id="UP000001067">
    <property type="component" value="Unassembled WGS sequence"/>
</dbReference>
<keyword evidence="7" id="KW-1185">Reference proteome</keyword>
<feature type="transmembrane region" description="Helical" evidence="5">
    <location>
        <begin position="31"/>
        <end position="51"/>
    </location>
</feature>
<dbReference type="InterPro" id="IPR007568">
    <property type="entry name" value="RTA1"/>
</dbReference>
<sequence>MTVPPPAPDFCTEVGPNCPVEGTILGYYPNLGVNIFFAVFFGVSATVQLALCVKYKTWMYSIAISLGCLCEVMGYIGRLMMNDNPFSEAGFQMQICCLIIAPALVSAGIYVTLKHLVLNFDESWSRLRPEMYTYVFIVGDITSLVLQGAGGGIAASSDFGTELQDQGTDVMIAGVVFQVFTLAMFGLLLAEYTIRTYRHRDEISPDARSLLGSKRFRGFIFAILLAFFTIFARCIYRIPELTGGWRSELMREEVDFIILEGVMIAMAVAALTMFHPGYCFPALAKARTEDRTTRGKSVYAESDVEMMPTRHGEA</sequence>
<keyword evidence="3 5" id="KW-1133">Transmembrane helix</keyword>
<accession>E3RE83</accession>
<dbReference type="HOGENOM" id="CLU_033465_6_1_1"/>
<gene>
    <name evidence="6" type="ORF">PTT_03969</name>
</gene>
<evidence type="ECO:0000313" key="7">
    <source>
        <dbReference type="Proteomes" id="UP000001067"/>
    </source>
</evidence>
<dbReference type="GO" id="GO:0005886">
    <property type="term" value="C:plasma membrane"/>
    <property type="evidence" value="ECO:0007669"/>
    <property type="project" value="TreeGrafter"/>
</dbReference>
<dbReference type="AlphaFoldDB" id="E3RE83"/>
<keyword evidence="2 5" id="KW-0812">Transmembrane</keyword>
<feature type="transmembrane region" description="Helical" evidence="5">
    <location>
        <begin position="170"/>
        <end position="190"/>
    </location>
</feature>
<keyword evidence="4 5" id="KW-0472">Membrane</keyword>
<dbReference type="GO" id="GO:0000324">
    <property type="term" value="C:fungal-type vacuole"/>
    <property type="evidence" value="ECO:0007669"/>
    <property type="project" value="TreeGrafter"/>
</dbReference>
<organism evidence="7">
    <name type="scientific">Pyrenophora teres f. teres (strain 0-1)</name>
    <name type="common">Barley net blotch fungus</name>
    <name type="synonym">Drechslera teres f. teres</name>
    <dbReference type="NCBI Taxonomy" id="861557"/>
    <lineage>
        <taxon>Eukaryota</taxon>
        <taxon>Fungi</taxon>
        <taxon>Dikarya</taxon>
        <taxon>Ascomycota</taxon>
        <taxon>Pezizomycotina</taxon>
        <taxon>Dothideomycetes</taxon>
        <taxon>Pleosporomycetidae</taxon>
        <taxon>Pleosporales</taxon>
        <taxon>Pleosporineae</taxon>
        <taxon>Pleosporaceae</taxon>
        <taxon>Pyrenophora</taxon>
    </lineage>
</organism>
<evidence type="ECO:0000256" key="5">
    <source>
        <dbReference type="SAM" id="Phobius"/>
    </source>
</evidence>
<feature type="transmembrane region" description="Helical" evidence="5">
    <location>
        <begin position="131"/>
        <end position="150"/>
    </location>
</feature>
<feature type="transmembrane region" description="Helical" evidence="5">
    <location>
        <begin position="258"/>
        <end position="284"/>
    </location>
</feature>
<feature type="transmembrane region" description="Helical" evidence="5">
    <location>
        <begin position="58"/>
        <end position="77"/>
    </location>
</feature>
<dbReference type="Pfam" id="PF04479">
    <property type="entry name" value="RTA1"/>
    <property type="match status" value="1"/>
</dbReference>